<keyword evidence="1" id="KW-0175">Coiled coil</keyword>
<reference evidence="4 5" key="1">
    <citation type="submission" date="2016-07" db="EMBL/GenBank/DDBJ databases">
        <authorList>
            <consortium name="Pathogen Informatics"/>
        </authorList>
    </citation>
    <scope>NUCLEOTIDE SEQUENCE [LARGE SCALE GENOMIC DNA]</scope>
</reference>
<name>A0A1G4GX64_PLAVI</name>
<dbReference type="EMBL" id="LT615247">
    <property type="protein sequence ID" value="SCO67131.1"/>
    <property type="molecule type" value="Genomic_DNA"/>
</dbReference>
<feature type="region of interest" description="Disordered" evidence="2">
    <location>
        <begin position="223"/>
        <end position="268"/>
    </location>
</feature>
<keyword evidence="3" id="KW-1133">Transmembrane helix</keyword>
<gene>
    <name evidence="4" type="ORF">PVT01_090006900</name>
</gene>
<keyword evidence="3" id="KW-0472">Membrane</keyword>
<sequence length="268" mass="31018">MKNQTDPFEQSAGDCIKLSHKSLYCSNKLLYLNDNWVYEEEGKEIKKYNSNFISEKFLRPYLFNLCLNVTYNNILIKIFELIYIYYLFILQFVVVMTQDTKMASQGTVETSTGTEVSTVTKVLKNPEGAVTDKITELCNTYMKNSGICEHKELMGMLGFFLFSTIISLIFGIFRRCIFRCKTCCIYGTSSSRRKRMEEERQENEMFEKQMSSLQMRKQLLTKQQKSLQALMQGPQAQGKGKKKKKKSSKKEPENSTNVFGVGYMPVSQ</sequence>
<evidence type="ECO:0000256" key="2">
    <source>
        <dbReference type="SAM" id="MobiDB-lite"/>
    </source>
</evidence>
<evidence type="ECO:0000256" key="3">
    <source>
        <dbReference type="SAM" id="Phobius"/>
    </source>
</evidence>
<organism evidence="4 5">
    <name type="scientific">Plasmodium vivax</name>
    <name type="common">malaria parasite P. vivax</name>
    <dbReference type="NCBI Taxonomy" id="5855"/>
    <lineage>
        <taxon>Eukaryota</taxon>
        <taxon>Sar</taxon>
        <taxon>Alveolata</taxon>
        <taxon>Apicomplexa</taxon>
        <taxon>Aconoidasida</taxon>
        <taxon>Haemosporida</taxon>
        <taxon>Plasmodiidae</taxon>
        <taxon>Plasmodium</taxon>
        <taxon>Plasmodium (Plasmodium)</taxon>
    </lineage>
</organism>
<dbReference type="AlphaFoldDB" id="A0A1G4GX64"/>
<feature type="coiled-coil region" evidence="1">
    <location>
        <begin position="196"/>
        <end position="223"/>
    </location>
</feature>
<evidence type="ECO:0000313" key="5">
    <source>
        <dbReference type="Proteomes" id="UP000196402"/>
    </source>
</evidence>
<dbReference type="Proteomes" id="UP000196402">
    <property type="component" value="Chromosome 9"/>
</dbReference>
<feature type="transmembrane region" description="Helical" evidence="3">
    <location>
        <begin position="74"/>
        <end position="95"/>
    </location>
</feature>
<dbReference type="VEuPathDB" id="PlasmoDB:PVP01_0903100"/>
<dbReference type="VEuPathDB" id="PlasmoDB:PVX_090830"/>
<keyword evidence="3" id="KW-0812">Transmembrane</keyword>
<evidence type="ECO:0000313" key="4">
    <source>
        <dbReference type="EMBL" id="SCO67131.1"/>
    </source>
</evidence>
<protein>
    <submittedName>
        <fullName evidence="4">Uncharacterized protein</fullName>
    </submittedName>
</protein>
<feature type="transmembrane region" description="Helical" evidence="3">
    <location>
        <begin position="153"/>
        <end position="173"/>
    </location>
</feature>
<proteinExistence type="predicted"/>
<accession>A0A1G4GX64</accession>
<dbReference type="VEuPathDB" id="PlasmoDB:PVW1_090008200"/>
<dbReference type="VEuPathDB" id="PlasmoDB:PVPAM_090007700"/>
<evidence type="ECO:0000256" key="1">
    <source>
        <dbReference type="SAM" id="Coils"/>
    </source>
</evidence>
<feature type="compositionally biased region" description="Basic residues" evidence="2">
    <location>
        <begin position="239"/>
        <end position="248"/>
    </location>
</feature>